<evidence type="ECO:0000256" key="4">
    <source>
        <dbReference type="ARBA" id="ARBA00007293"/>
    </source>
</evidence>
<evidence type="ECO:0000256" key="10">
    <source>
        <dbReference type="ARBA" id="ARBA00023288"/>
    </source>
</evidence>
<comment type="function">
    <text evidence="1">Ubiquitin-like modifier involved in autophagosomes formation. May mediate the delivery of the autophagosomes to the vacuole via the microtubule cytoskeleton.</text>
</comment>
<evidence type="ECO:0000313" key="14">
    <source>
        <dbReference type="Proteomes" id="UP000327157"/>
    </source>
</evidence>
<reference evidence="13 14" key="1">
    <citation type="submission" date="2019-09" db="EMBL/GenBank/DDBJ databases">
        <authorList>
            <person name="Ou C."/>
        </authorList>
    </citation>
    <scope>NUCLEOTIDE SEQUENCE [LARGE SCALE GENOMIC DNA]</scope>
    <source>
        <strain evidence="13">S2</strain>
        <tissue evidence="13">Leaf</tissue>
    </source>
</reference>
<feature type="transmembrane region" description="Helical" evidence="12">
    <location>
        <begin position="17"/>
        <end position="36"/>
    </location>
</feature>
<dbReference type="PANTHER" id="PTHR10969">
    <property type="entry name" value="MICROTUBULE-ASSOCIATED PROTEINS 1A/1B LIGHT CHAIN 3-RELATED"/>
    <property type="match status" value="1"/>
</dbReference>
<keyword evidence="9" id="KW-0963">Cytoplasm</keyword>
<dbReference type="Gene3D" id="3.10.20.90">
    <property type="entry name" value="Phosphatidylinositol 3-kinase Catalytic Subunit, Chain A, domain 1"/>
    <property type="match status" value="1"/>
</dbReference>
<evidence type="ECO:0000256" key="6">
    <source>
        <dbReference type="ARBA" id="ARBA00022786"/>
    </source>
</evidence>
<keyword evidence="14" id="KW-1185">Reference proteome</keyword>
<reference evidence="13 14" key="3">
    <citation type="submission" date="2019-11" db="EMBL/GenBank/DDBJ databases">
        <title>A de novo genome assembly of a pear dwarfing rootstock.</title>
        <authorList>
            <person name="Wang F."/>
            <person name="Wang J."/>
            <person name="Li S."/>
            <person name="Zhang Y."/>
            <person name="Fang M."/>
            <person name="Ma L."/>
            <person name="Zhao Y."/>
            <person name="Jiang S."/>
        </authorList>
    </citation>
    <scope>NUCLEOTIDE SEQUENCE [LARGE SCALE GENOMIC DNA]</scope>
    <source>
        <strain evidence="13">S2</strain>
        <tissue evidence="13">Leaf</tissue>
    </source>
</reference>
<evidence type="ECO:0000256" key="11">
    <source>
        <dbReference type="RuleBase" id="RU004384"/>
    </source>
</evidence>
<reference evidence="14" key="2">
    <citation type="submission" date="2019-10" db="EMBL/GenBank/DDBJ databases">
        <title>A de novo genome assembly of a pear dwarfing rootstock.</title>
        <authorList>
            <person name="Wang F."/>
            <person name="Wang J."/>
            <person name="Li S."/>
            <person name="Zhang Y."/>
            <person name="Fang M."/>
            <person name="Ma L."/>
            <person name="Zhao Y."/>
            <person name="Jiang S."/>
        </authorList>
    </citation>
    <scope>NUCLEOTIDE SEQUENCE [LARGE SCALE GENOMIC DNA]</scope>
</reference>
<dbReference type="GO" id="GO:0005874">
    <property type="term" value="C:microtubule"/>
    <property type="evidence" value="ECO:0007669"/>
    <property type="project" value="UniProtKB-KW"/>
</dbReference>
<keyword evidence="7" id="KW-0653">Protein transport</keyword>
<protein>
    <recommendedName>
        <fullName evidence="11">Autophagy-related protein</fullName>
    </recommendedName>
</protein>
<dbReference type="Pfam" id="PF02991">
    <property type="entry name" value="ATG8"/>
    <property type="match status" value="1"/>
</dbReference>
<evidence type="ECO:0000256" key="2">
    <source>
        <dbReference type="ARBA" id="ARBA00004245"/>
    </source>
</evidence>
<dbReference type="GO" id="GO:0005776">
    <property type="term" value="C:autophagosome"/>
    <property type="evidence" value="ECO:0007669"/>
    <property type="project" value="UniProtKB-ARBA"/>
</dbReference>
<evidence type="ECO:0000256" key="5">
    <source>
        <dbReference type="ARBA" id="ARBA00022701"/>
    </source>
</evidence>
<keyword evidence="6" id="KW-0833">Ubl conjugation pathway</keyword>
<dbReference type="GO" id="GO:0015031">
    <property type="term" value="P:protein transport"/>
    <property type="evidence" value="ECO:0007669"/>
    <property type="project" value="UniProtKB-KW"/>
</dbReference>
<comment type="subcellular location">
    <subcellularLocation>
        <location evidence="2">Cytoplasm</location>
        <location evidence="2">Cytoskeleton</location>
    </subcellularLocation>
    <subcellularLocation>
        <location evidence="3">Membrane</location>
    </subcellularLocation>
</comment>
<keyword evidence="12" id="KW-0812">Transmembrane</keyword>
<evidence type="ECO:0000256" key="12">
    <source>
        <dbReference type="SAM" id="Phobius"/>
    </source>
</evidence>
<dbReference type="InterPro" id="IPR004241">
    <property type="entry name" value="Atg8-like"/>
</dbReference>
<dbReference type="EMBL" id="SMOL01000695">
    <property type="protein sequence ID" value="KAB2600995.1"/>
    <property type="molecule type" value="Genomic_DNA"/>
</dbReference>
<keyword evidence="12" id="KW-1133">Transmembrane helix</keyword>
<accession>A0A5N5FD22</accession>
<evidence type="ECO:0000256" key="7">
    <source>
        <dbReference type="ARBA" id="ARBA00022927"/>
    </source>
</evidence>
<comment type="similarity">
    <text evidence="4 11">Belongs to the ATG8 family.</text>
</comment>
<keyword evidence="10" id="KW-0449">Lipoprotein</keyword>
<evidence type="ECO:0000313" key="13">
    <source>
        <dbReference type="EMBL" id="KAB2600995.1"/>
    </source>
</evidence>
<gene>
    <name evidence="13" type="ORF">D8674_002000</name>
</gene>
<dbReference type="Proteomes" id="UP000327157">
    <property type="component" value="Chromosome 10"/>
</dbReference>
<dbReference type="SUPFAM" id="SSF54236">
    <property type="entry name" value="Ubiquitin-like"/>
    <property type="match status" value="1"/>
</dbReference>
<evidence type="ECO:0000256" key="8">
    <source>
        <dbReference type="ARBA" id="ARBA00023136"/>
    </source>
</evidence>
<feature type="transmembrane region" description="Helical" evidence="12">
    <location>
        <begin position="57"/>
        <end position="74"/>
    </location>
</feature>
<keyword evidence="11" id="KW-0072">Autophagy</keyword>
<dbReference type="GO" id="GO:0016020">
    <property type="term" value="C:membrane"/>
    <property type="evidence" value="ECO:0007669"/>
    <property type="project" value="UniProtKB-SubCell"/>
</dbReference>
<evidence type="ECO:0000256" key="9">
    <source>
        <dbReference type="ARBA" id="ARBA00023212"/>
    </source>
</evidence>
<evidence type="ECO:0000256" key="1">
    <source>
        <dbReference type="ARBA" id="ARBA00003307"/>
    </source>
</evidence>
<keyword evidence="9" id="KW-0206">Cytoskeleton</keyword>
<dbReference type="AlphaFoldDB" id="A0A5N5FD22"/>
<keyword evidence="7" id="KW-0813">Transport</keyword>
<keyword evidence="5" id="KW-0493">Microtubule</keyword>
<evidence type="ECO:0000256" key="3">
    <source>
        <dbReference type="ARBA" id="ARBA00004370"/>
    </source>
</evidence>
<name>A0A5N5FD22_9ROSA</name>
<dbReference type="GO" id="GO:0006914">
    <property type="term" value="P:autophagy"/>
    <property type="evidence" value="ECO:0007669"/>
    <property type="project" value="UniProtKB-KW"/>
</dbReference>
<dbReference type="InterPro" id="IPR029071">
    <property type="entry name" value="Ubiquitin-like_domsf"/>
</dbReference>
<keyword evidence="8 12" id="KW-0472">Membrane</keyword>
<proteinExistence type="inferred from homology"/>
<comment type="caution">
    <text evidence="13">The sequence shown here is derived from an EMBL/GenBank/DDBJ whole genome shotgun (WGS) entry which is preliminary data.</text>
</comment>
<sequence length="464" mass="53439">MEERGEFYLEVDCPDGLLFYFCIILPMSSLLVKKLFSILRVLSPLEHKIAKKSSGGAFGFYVSGFFLSESRWWIMGFRSWEMEFLNPEGVELPPPPPPPMIPPNVFILVAEEKPVELFANTSTPKLIPMARPDNGTKGQRIGEQVLWRERIAYCGGDQPFQLCTLVPLQRYTKTWHSVSPLIAIHLINQGQDNECDCIRNLQRDGVKPLLNASTTMIVKHGHVLDLLAASQIGRMKMCRAMAMFRRAYGYRRRRGGWRPPGSKFCSRGRKAWWTWQTTGTCRRRPIVNGQQLGNDIDLMREYHGAVAASLKYVITLPLQDYVSVGDMISHIWRVVDVHGNRALTVLHRITFMMRDYPGRYTPVYLNSWELRAREPDHIPVSVEKDASSDIADIDMTKYNVHRDMPLKEFVDFIRLRIQHDFPWNKNIESPIGTTLMSEVDEKNRDKDGFVRITYSGKEKGGWTR</sequence>
<organism evidence="13 14">
    <name type="scientific">Pyrus ussuriensis x Pyrus communis</name>
    <dbReference type="NCBI Taxonomy" id="2448454"/>
    <lineage>
        <taxon>Eukaryota</taxon>
        <taxon>Viridiplantae</taxon>
        <taxon>Streptophyta</taxon>
        <taxon>Embryophyta</taxon>
        <taxon>Tracheophyta</taxon>
        <taxon>Spermatophyta</taxon>
        <taxon>Magnoliopsida</taxon>
        <taxon>eudicotyledons</taxon>
        <taxon>Gunneridae</taxon>
        <taxon>Pentapetalae</taxon>
        <taxon>rosids</taxon>
        <taxon>fabids</taxon>
        <taxon>Rosales</taxon>
        <taxon>Rosaceae</taxon>
        <taxon>Amygdaloideae</taxon>
        <taxon>Maleae</taxon>
        <taxon>Pyrus</taxon>
    </lineage>
</organism>